<dbReference type="EMBL" id="LS974202">
    <property type="protein sequence ID" value="SSC14269.1"/>
    <property type="molecule type" value="Genomic_DNA"/>
</dbReference>
<dbReference type="Proteomes" id="UP000250796">
    <property type="component" value="Chromosome MESINF"/>
</dbReference>
<accession>A0A7Z7LHS7</accession>
<evidence type="ECO:0000313" key="1">
    <source>
        <dbReference type="EMBL" id="SSC14269.1"/>
    </source>
</evidence>
<dbReference type="AlphaFoldDB" id="A0A7Z7LHS7"/>
<protein>
    <submittedName>
        <fullName evidence="1">Uncharacterized protein</fullName>
    </submittedName>
</protein>
<reference evidence="1 2" key="1">
    <citation type="submission" date="2017-01" db="EMBL/GenBank/DDBJ databases">
        <authorList>
            <person name="Erauso G."/>
        </authorList>
    </citation>
    <scope>NUCLEOTIDE SEQUENCE [LARGE SCALE GENOMIC DNA]</scope>
    <source>
        <strain evidence="1">MESINF1</strain>
    </source>
</reference>
<name>A0A7Z7LHS7_9BACT</name>
<gene>
    <name evidence="1" type="ORF">MESINF_2829</name>
</gene>
<sequence>MKKLIISILFVSLIFVASFSQRLLPKDTTKFIDIVTGGTFNSFPDRFIGEAFEEYFESPRWRYYKDIEEDVVEFTGTFTDETGQPATVTMRFTVKEADETFILGFWAINGEPQDNSLQYAFLEKIFITDEKERAISVVKDGYFYDFPGKIIGEYFDNFFDDTSWDFFVSGDGLNVVEFIGHHYPEGNFEEVVMQFIVDLNERTFDIAYVGVNDETKDDAYIDTMLGNILGSPVTLVKNSYYDIYYNTMTLGEAFDWFFTDPYWSYFVSTDDLTIVDFSGSFDLGGVPAQVYIQFEVYDDGYYDLYYWEIDGSYESINAFYLLLEMIYY</sequence>
<dbReference type="RefSeq" id="WP_169700701.1">
    <property type="nucleotide sequence ID" value="NZ_LS974202.1"/>
</dbReference>
<organism evidence="1 2">
    <name type="scientific">Mesotoga infera</name>
    <dbReference type="NCBI Taxonomy" id="1236046"/>
    <lineage>
        <taxon>Bacteria</taxon>
        <taxon>Thermotogati</taxon>
        <taxon>Thermotogota</taxon>
        <taxon>Thermotogae</taxon>
        <taxon>Kosmotogales</taxon>
        <taxon>Kosmotogaceae</taxon>
        <taxon>Mesotoga</taxon>
    </lineage>
</organism>
<dbReference type="KEGG" id="minf:MESINF_2829"/>
<keyword evidence="2" id="KW-1185">Reference proteome</keyword>
<evidence type="ECO:0000313" key="2">
    <source>
        <dbReference type="Proteomes" id="UP000250796"/>
    </source>
</evidence>
<proteinExistence type="predicted"/>